<evidence type="ECO:0000313" key="1">
    <source>
        <dbReference type="EMBL" id="KAI4365633.1"/>
    </source>
</evidence>
<dbReference type="EMBL" id="CM042885">
    <property type="protein sequence ID" value="KAI4365633.1"/>
    <property type="molecule type" value="Genomic_DNA"/>
</dbReference>
<keyword evidence="2" id="KW-1185">Reference proteome</keyword>
<organism evidence="1 2">
    <name type="scientific">Melastoma candidum</name>
    <dbReference type="NCBI Taxonomy" id="119954"/>
    <lineage>
        <taxon>Eukaryota</taxon>
        <taxon>Viridiplantae</taxon>
        <taxon>Streptophyta</taxon>
        <taxon>Embryophyta</taxon>
        <taxon>Tracheophyta</taxon>
        <taxon>Spermatophyta</taxon>
        <taxon>Magnoliopsida</taxon>
        <taxon>eudicotyledons</taxon>
        <taxon>Gunneridae</taxon>
        <taxon>Pentapetalae</taxon>
        <taxon>rosids</taxon>
        <taxon>malvids</taxon>
        <taxon>Myrtales</taxon>
        <taxon>Melastomataceae</taxon>
        <taxon>Melastomatoideae</taxon>
        <taxon>Melastomateae</taxon>
        <taxon>Melastoma</taxon>
    </lineage>
</organism>
<gene>
    <name evidence="1" type="ORF">MLD38_021599</name>
</gene>
<accession>A0ACB9QPP8</accession>
<protein>
    <submittedName>
        <fullName evidence="1">Uncharacterized protein</fullName>
    </submittedName>
</protein>
<name>A0ACB9QPP8_9MYRT</name>
<proteinExistence type="predicted"/>
<dbReference type="Proteomes" id="UP001057402">
    <property type="component" value="Chromosome 6"/>
</dbReference>
<evidence type="ECO:0000313" key="2">
    <source>
        <dbReference type="Proteomes" id="UP001057402"/>
    </source>
</evidence>
<comment type="caution">
    <text evidence="1">The sequence shown here is derived from an EMBL/GenBank/DDBJ whole genome shotgun (WGS) entry which is preliminary data.</text>
</comment>
<sequence>MTTSSFLFLLILLRLSFTVSAVRPNPPTTIPNDTHSLTLFRLAVDSHSLLLPNWTGPDACSSSWLGVLCSSPSSRSRRVISLSLPSLDLRGPLSALPPSLSALRLLDLHDNRLNSTLDSLFPSPDSFPNLRLLYLSRNDVFGPIPGSLPPRLVRVDLSDNSLDGTIPLGIANLSALLTLRLQNNQLSGEVPDFPSSLRELDLSNNELAGAIPVEALTKFGAASFLGNAALCGPSPLPNCTVDVVNPGTRAGGADVTVPSNPSGPGHGHANVPRKKNGLGAGPIIAIVMANAVALVAVSFMVAYCCSRDKGLEDSGETGKRNSYASERRVYANGGGDSDETSGTDRSRLVFFDRKKGFELEDLLRASAEMLGKGSLGTVYKAVLDDGCTVAVKRLKDANPCGRKEFEQYMELIGKIRHPNVAKLRAYYYAREEKLLVYDYLPNCSLHCLLHESRGPGRIPLDWTTRISLVLGAARGLAWIHEEYSGEKIPHGNVKSSNILLDKNGAACISDFGLSLLLNPVHAIARLGGYKAPEQAETKRLSQKADVYAFGVMLLEVLTGRAPAAETSPNRSRGDEEDQGVDLPRWVRSVVKEEWTAEVFDQELLRYKNIEEELVSMLHVGLACVLPMPEKRPTMTEVAKMIEDIRVEQSPLGEECDESRDSLSPSLATTEDGMA</sequence>
<reference evidence="2" key="1">
    <citation type="journal article" date="2023" name="Front. Plant Sci.">
        <title>Chromosomal-level genome assembly of Melastoma candidum provides insights into trichome evolution.</title>
        <authorList>
            <person name="Zhong Y."/>
            <person name="Wu W."/>
            <person name="Sun C."/>
            <person name="Zou P."/>
            <person name="Liu Y."/>
            <person name="Dai S."/>
            <person name="Zhou R."/>
        </authorList>
    </citation>
    <scope>NUCLEOTIDE SEQUENCE [LARGE SCALE GENOMIC DNA]</scope>
</reference>